<proteinExistence type="predicted"/>
<protein>
    <submittedName>
        <fullName evidence="1">Uncharacterized protein</fullName>
    </submittedName>
</protein>
<dbReference type="EMBL" id="REFR01000010">
    <property type="protein sequence ID" value="RMB08957.1"/>
    <property type="molecule type" value="Genomic_DNA"/>
</dbReference>
<dbReference type="InParanoid" id="A0A3M0CJK1"/>
<accession>A0A3M0CJK1</accession>
<evidence type="ECO:0000313" key="2">
    <source>
        <dbReference type="Proteomes" id="UP000271227"/>
    </source>
</evidence>
<dbReference type="Proteomes" id="UP000271227">
    <property type="component" value="Unassembled WGS sequence"/>
</dbReference>
<comment type="caution">
    <text evidence="1">The sequence shown here is derived from an EMBL/GenBank/DDBJ whole genome shotgun (WGS) entry which is preliminary data.</text>
</comment>
<evidence type="ECO:0000313" key="1">
    <source>
        <dbReference type="EMBL" id="RMB08957.1"/>
    </source>
</evidence>
<dbReference type="AlphaFoldDB" id="A0A3M0CJK1"/>
<keyword evidence="2" id="KW-1185">Reference proteome</keyword>
<gene>
    <name evidence="1" type="ORF">BXY39_1604</name>
</gene>
<reference evidence="1 2" key="1">
    <citation type="submission" date="2018-10" db="EMBL/GenBank/DDBJ databases">
        <title>Genomic Encyclopedia of Archaeal and Bacterial Type Strains, Phase II (KMG-II): from individual species to whole genera.</title>
        <authorList>
            <person name="Goeker M."/>
        </authorList>
    </citation>
    <scope>NUCLEOTIDE SEQUENCE [LARGE SCALE GENOMIC DNA]</scope>
    <source>
        <strain evidence="1 2">DSM 25217</strain>
    </source>
</reference>
<name>A0A3M0CJK1_9PROT</name>
<organism evidence="1 2">
    <name type="scientific">Eilatimonas milleporae</name>
    <dbReference type="NCBI Taxonomy" id="911205"/>
    <lineage>
        <taxon>Bacteria</taxon>
        <taxon>Pseudomonadati</taxon>
        <taxon>Pseudomonadota</taxon>
        <taxon>Alphaproteobacteria</taxon>
        <taxon>Kordiimonadales</taxon>
        <taxon>Kordiimonadaceae</taxon>
        <taxon>Eilatimonas</taxon>
    </lineage>
</organism>
<sequence length="77" mass="8362">MDTLAQKPFPTLDGGHHCYSFEPHGYHSRARNPLSFEGDNGMSASIRTTTKHETPPLCRLALGSKCLTPAAHGKNIS</sequence>